<name>A0ABV9EHU2_9ACTN</name>
<comment type="caution">
    <text evidence="3">The sequence shown here is derived from an EMBL/GenBank/DDBJ whole genome shotgun (WGS) entry which is preliminary data.</text>
</comment>
<sequence length="159" mass="16794">MVRGSGSADRGSRAVRDRVQVEIGFKVGGSVGRRSDRGWVEGRTEDGGSDRGSATIWVLVVMAMVWFLVVALLFVGSARIARHRAQSAADLSALAGAVRAFAAPEEACPRARALAEANRVSLTRCAVRAGVVDVRVAVRIVLPWLGEQSATADARAGPR</sequence>
<keyword evidence="4" id="KW-1185">Reference proteome</keyword>
<dbReference type="RefSeq" id="WP_380707370.1">
    <property type="nucleotide sequence ID" value="NZ_JBHSFN010000014.1"/>
</dbReference>
<feature type="domain" description="Putative Flp pilus-assembly TadG-like N-terminal" evidence="2">
    <location>
        <begin position="52"/>
        <end position="98"/>
    </location>
</feature>
<keyword evidence="1" id="KW-1133">Transmembrane helix</keyword>
<dbReference type="Pfam" id="PF13400">
    <property type="entry name" value="Tad"/>
    <property type="match status" value="1"/>
</dbReference>
<keyword evidence="1" id="KW-0472">Membrane</keyword>
<dbReference type="InterPro" id="IPR028087">
    <property type="entry name" value="Tad_N"/>
</dbReference>
<evidence type="ECO:0000256" key="1">
    <source>
        <dbReference type="SAM" id="Phobius"/>
    </source>
</evidence>
<dbReference type="EMBL" id="JBHSFN010000014">
    <property type="protein sequence ID" value="MFC4589080.1"/>
    <property type="molecule type" value="Genomic_DNA"/>
</dbReference>
<dbReference type="Proteomes" id="UP001595891">
    <property type="component" value="Unassembled WGS sequence"/>
</dbReference>
<dbReference type="NCBIfam" id="TIGR03816">
    <property type="entry name" value="tadE_like_DECH"/>
    <property type="match status" value="1"/>
</dbReference>
<gene>
    <name evidence="3" type="ORF">ACFO8L_23520</name>
</gene>
<proteinExistence type="predicted"/>
<evidence type="ECO:0000313" key="3">
    <source>
        <dbReference type="EMBL" id="MFC4589080.1"/>
    </source>
</evidence>
<organism evidence="3 4">
    <name type="scientific">Sphaerisporangium corydalis</name>
    <dbReference type="NCBI Taxonomy" id="1441875"/>
    <lineage>
        <taxon>Bacteria</taxon>
        <taxon>Bacillati</taxon>
        <taxon>Actinomycetota</taxon>
        <taxon>Actinomycetes</taxon>
        <taxon>Streptosporangiales</taxon>
        <taxon>Streptosporangiaceae</taxon>
        <taxon>Sphaerisporangium</taxon>
    </lineage>
</organism>
<protein>
    <submittedName>
        <fullName evidence="3">Rv3654c family TadE-like protein</fullName>
    </submittedName>
</protein>
<feature type="transmembrane region" description="Helical" evidence="1">
    <location>
        <begin position="54"/>
        <end position="75"/>
    </location>
</feature>
<accession>A0ABV9EHU2</accession>
<keyword evidence="1" id="KW-0812">Transmembrane</keyword>
<dbReference type="InterPro" id="IPR021202">
    <property type="entry name" value="Rv3654c-like"/>
</dbReference>
<reference evidence="4" key="1">
    <citation type="journal article" date="2019" name="Int. J. Syst. Evol. Microbiol.">
        <title>The Global Catalogue of Microorganisms (GCM) 10K type strain sequencing project: providing services to taxonomists for standard genome sequencing and annotation.</title>
        <authorList>
            <consortium name="The Broad Institute Genomics Platform"/>
            <consortium name="The Broad Institute Genome Sequencing Center for Infectious Disease"/>
            <person name="Wu L."/>
            <person name="Ma J."/>
        </authorList>
    </citation>
    <scope>NUCLEOTIDE SEQUENCE [LARGE SCALE GENOMIC DNA]</scope>
    <source>
        <strain evidence="4">CCUG 49560</strain>
    </source>
</reference>
<evidence type="ECO:0000313" key="4">
    <source>
        <dbReference type="Proteomes" id="UP001595891"/>
    </source>
</evidence>
<evidence type="ECO:0000259" key="2">
    <source>
        <dbReference type="Pfam" id="PF13400"/>
    </source>
</evidence>